<organism evidence="1 2">
    <name type="scientific">Adhaeribacter radiodurans</name>
    <dbReference type="NCBI Taxonomy" id="2745197"/>
    <lineage>
        <taxon>Bacteria</taxon>
        <taxon>Pseudomonadati</taxon>
        <taxon>Bacteroidota</taxon>
        <taxon>Cytophagia</taxon>
        <taxon>Cytophagales</taxon>
        <taxon>Hymenobacteraceae</taxon>
        <taxon>Adhaeribacter</taxon>
    </lineage>
</organism>
<sequence>MAVAQKTPAKVEVPDWALPGSATHKQVPPPLDFYRETRTSNKKIGVFEGQSDVGAALVPGSSSYNAATKQYTINSAGYNIWYTRDEFRYLWKKMDGDVSLAADINFPDKEGYLDRKAVVIIRQSLEDDAKEAMVALHGGGLLHLAWRPEKGQNLKETKVDQRGGLPASQIPNEKEIGLAKRIGIEKRGNNFALFVSMAGEPMHQVGEAIQLPFDGPFYVGIGFCSHLPDKVDTAVLSKVVLENAAGKVQ</sequence>
<evidence type="ECO:0000313" key="2">
    <source>
        <dbReference type="Proteomes" id="UP000514509"/>
    </source>
</evidence>
<reference evidence="1 2" key="2">
    <citation type="submission" date="2020-08" db="EMBL/GenBank/DDBJ databases">
        <title>Adhaeribacter dokdonensis sp. nov., isolated from the rhizosphere of Elymus tsukushiensis, a plant native to the Dokdo Islands, Republic of Korea.</title>
        <authorList>
            <person name="Ghim S.Y."/>
        </authorList>
    </citation>
    <scope>NUCLEOTIDE SEQUENCE [LARGE SCALE GENOMIC DNA]</scope>
    <source>
        <strain evidence="1 2">KUDC8001</strain>
    </source>
</reference>
<dbReference type="KEGG" id="add:HUW48_14100"/>
<name>A0A7L7LFW4_9BACT</name>
<evidence type="ECO:0000313" key="1">
    <source>
        <dbReference type="EMBL" id="QMU31557.1"/>
    </source>
</evidence>
<dbReference type="EMBL" id="CP055153">
    <property type="protein sequence ID" value="QMU31557.1"/>
    <property type="molecule type" value="Genomic_DNA"/>
</dbReference>
<accession>A0A7L7LFW4</accession>
<protein>
    <submittedName>
        <fullName evidence="1">Biopolymer transporter Tol</fullName>
    </submittedName>
</protein>
<proteinExistence type="predicted"/>
<keyword evidence="2" id="KW-1185">Reference proteome</keyword>
<dbReference type="AlphaFoldDB" id="A0A7L7LFW4"/>
<gene>
    <name evidence="1" type="ORF">HUW48_14100</name>
</gene>
<dbReference type="Proteomes" id="UP000514509">
    <property type="component" value="Chromosome"/>
</dbReference>
<reference evidence="1 2" key="1">
    <citation type="submission" date="2020-06" db="EMBL/GenBank/DDBJ databases">
        <authorList>
            <person name="Hwang Y.J."/>
        </authorList>
    </citation>
    <scope>NUCLEOTIDE SEQUENCE [LARGE SCALE GENOMIC DNA]</scope>
    <source>
        <strain evidence="1 2">KUDC8001</strain>
    </source>
</reference>